<evidence type="ECO:0000259" key="1">
    <source>
        <dbReference type="PROSITE" id="PS51704"/>
    </source>
</evidence>
<dbReference type="Gene3D" id="3.20.20.190">
    <property type="entry name" value="Phosphatidylinositol (PI) phosphodiesterase"/>
    <property type="match status" value="1"/>
</dbReference>
<proteinExistence type="predicted"/>
<keyword evidence="3" id="KW-1185">Reference proteome</keyword>
<dbReference type="Pfam" id="PF03009">
    <property type="entry name" value="GDPD"/>
    <property type="match status" value="1"/>
</dbReference>
<accession>A0ABQ1M5D0</accession>
<name>A0ABQ1M5D0_9SPHI</name>
<dbReference type="EMBL" id="BMIK01000010">
    <property type="protein sequence ID" value="GGC34680.1"/>
    <property type="molecule type" value="Genomic_DNA"/>
</dbReference>
<dbReference type="Proteomes" id="UP000597338">
    <property type="component" value="Unassembled WGS sequence"/>
</dbReference>
<protein>
    <recommendedName>
        <fullName evidence="1">GP-PDE domain-containing protein</fullName>
    </recommendedName>
</protein>
<dbReference type="InterPro" id="IPR030395">
    <property type="entry name" value="GP_PDE_dom"/>
</dbReference>
<dbReference type="CDD" id="cd08566">
    <property type="entry name" value="GDPD_AtGDE_like"/>
    <property type="match status" value="1"/>
</dbReference>
<reference evidence="3" key="1">
    <citation type="journal article" date="2019" name="Int. J. Syst. Evol. Microbiol.">
        <title>The Global Catalogue of Microorganisms (GCM) 10K type strain sequencing project: providing services to taxonomists for standard genome sequencing and annotation.</title>
        <authorList>
            <consortium name="The Broad Institute Genomics Platform"/>
            <consortium name="The Broad Institute Genome Sequencing Center for Infectious Disease"/>
            <person name="Wu L."/>
            <person name="Ma J."/>
        </authorList>
    </citation>
    <scope>NUCLEOTIDE SEQUENCE [LARGE SCALE GENOMIC DNA]</scope>
    <source>
        <strain evidence="3">CGMCC 1.15342</strain>
    </source>
</reference>
<dbReference type="InterPro" id="IPR017946">
    <property type="entry name" value="PLC-like_Pdiesterase_TIM-brl"/>
</dbReference>
<dbReference type="SUPFAM" id="SSF51695">
    <property type="entry name" value="PLC-like phosphodiesterases"/>
    <property type="match status" value="1"/>
</dbReference>
<sequence length="289" mass="32893">MNYGRKAERRGFLSTGLLVLFFTSVGYGQIRTDSLLRIFLYQPDQVLVASHRGNHVSHPENSLPAFKAAVQAGAAVLELDVRQSKDGHLVVLHDRTVDRTTDGKGNVADLTLSELKRLHLLFDGKPTAWRIPTFQEALEAVKGDVLVDIDFKADTEEAAEACYQIVEQLHMERQVLFFLYDPTWVPRCLSRNPEIKVMPRARNAEMVYTLLNEPRVRVIHIDDSFYSDELARDMRDRGVRVWANSLGNADRTALEKEGDFEGFFDRMPLVNIVQTDYPQALVNFLTTKN</sequence>
<feature type="domain" description="GP-PDE" evidence="1">
    <location>
        <begin position="46"/>
        <end position="285"/>
    </location>
</feature>
<gene>
    <name evidence="2" type="ORF">GCM10011386_28550</name>
</gene>
<dbReference type="PROSITE" id="PS51704">
    <property type="entry name" value="GP_PDE"/>
    <property type="match status" value="1"/>
</dbReference>
<dbReference type="PANTHER" id="PTHR46320:SF1">
    <property type="entry name" value="GLYCEROPHOSPHODIESTER PHOSPHODIESTERASE 1"/>
    <property type="match status" value="1"/>
</dbReference>
<evidence type="ECO:0000313" key="3">
    <source>
        <dbReference type="Proteomes" id="UP000597338"/>
    </source>
</evidence>
<comment type="caution">
    <text evidence="2">The sequence shown here is derived from an EMBL/GenBank/DDBJ whole genome shotgun (WGS) entry which is preliminary data.</text>
</comment>
<organism evidence="2 3">
    <name type="scientific">Parapedobacter defluvii</name>
    <dbReference type="NCBI Taxonomy" id="2045106"/>
    <lineage>
        <taxon>Bacteria</taxon>
        <taxon>Pseudomonadati</taxon>
        <taxon>Bacteroidota</taxon>
        <taxon>Sphingobacteriia</taxon>
        <taxon>Sphingobacteriales</taxon>
        <taxon>Sphingobacteriaceae</taxon>
        <taxon>Parapedobacter</taxon>
    </lineage>
</organism>
<dbReference type="PANTHER" id="PTHR46320">
    <property type="entry name" value="GLYCEROPHOSPHODIESTER PHOSPHODIESTERASE 1"/>
    <property type="match status" value="1"/>
</dbReference>
<evidence type="ECO:0000313" key="2">
    <source>
        <dbReference type="EMBL" id="GGC34680.1"/>
    </source>
</evidence>